<feature type="transmembrane region" description="Helical" evidence="8">
    <location>
        <begin position="88"/>
        <end position="107"/>
    </location>
</feature>
<dbReference type="EMBL" id="JACXYY010000003">
    <property type="protein sequence ID" value="MBD3914840.1"/>
    <property type="molecule type" value="Genomic_DNA"/>
</dbReference>
<feature type="chain" id="PRO_5046265163" evidence="9">
    <location>
        <begin position="28"/>
        <end position="329"/>
    </location>
</feature>
<feature type="transmembrane region" description="Helical" evidence="8">
    <location>
        <begin position="187"/>
        <end position="208"/>
    </location>
</feature>
<keyword evidence="4" id="KW-1003">Cell membrane</keyword>
<dbReference type="Gene3D" id="1.10.3470.10">
    <property type="entry name" value="ABC transporter involved in vitamin B12 uptake, BtuC"/>
    <property type="match status" value="1"/>
</dbReference>
<dbReference type="InterPro" id="IPR037294">
    <property type="entry name" value="ABC_BtuC-like"/>
</dbReference>
<dbReference type="PANTHER" id="PTHR30472:SF37">
    <property type="entry name" value="FE(3+) DICITRATE TRANSPORT SYSTEM PERMEASE PROTEIN FECD-RELATED"/>
    <property type="match status" value="1"/>
</dbReference>
<evidence type="ECO:0000256" key="4">
    <source>
        <dbReference type="ARBA" id="ARBA00022475"/>
    </source>
</evidence>
<evidence type="ECO:0000256" key="6">
    <source>
        <dbReference type="ARBA" id="ARBA00022989"/>
    </source>
</evidence>
<feature type="transmembrane region" description="Helical" evidence="8">
    <location>
        <begin position="58"/>
        <end position="76"/>
    </location>
</feature>
<evidence type="ECO:0000256" key="8">
    <source>
        <dbReference type="SAM" id="Phobius"/>
    </source>
</evidence>
<dbReference type="Proteomes" id="UP000649289">
    <property type="component" value="Unassembled WGS sequence"/>
</dbReference>
<protein>
    <submittedName>
        <fullName evidence="10">Iron ABC transporter permease</fullName>
    </submittedName>
</protein>
<evidence type="ECO:0000256" key="1">
    <source>
        <dbReference type="ARBA" id="ARBA00004651"/>
    </source>
</evidence>
<keyword evidence="9" id="KW-0732">Signal</keyword>
<dbReference type="RefSeq" id="WP_191199136.1">
    <property type="nucleotide sequence ID" value="NZ_BAAAPA010000004.1"/>
</dbReference>
<evidence type="ECO:0000256" key="3">
    <source>
        <dbReference type="ARBA" id="ARBA00022448"/>
    </source>
</evidence>
<keyword evidence="7 8" id="KW-0472">Membrane</keyword>
<comment type="subcellular location">
    <subcellularLocation>
        <location evidence="1">Cell membrane</location>
        <topology evidence="1">Multi-pass membrane protein</topology>
    </subcellularLocation>
</comment>
<evidence type="ECO:0000256" key="7">
    <source>
        <dbReference type="ARBA" id="ARBA00023136"/>
    </source>
</evidence>
<keyword evidence="11" id="KW-1185">Reference proteome</keyword>
<dbReference type="SUPFAM" id="SSF81345">
    <property type="entry name" value="ABC transporter involved in vitamin B12 uptake, BtuC"/>
    <property type="match status" value="1"/>
</dbReference>
<gene>
    <name evidence="10" type="ORF">IEZ25_09460</name>
</gene>
<name>A0ABR8MFJ7_9ACTN</name>
<dbReference type="PANTHER" id="PTHR30472">
    <property type="entry name" value="FERRIC ENTEROBACTIN TRANSPORT SYSTEM PERMEASE PROTEIN"/>
    <property type="match status" value="1"/>
</dbReference>
<comment type="similarity">
    <text evidence="2">Belongs to the binding-protein-dependent transport system permease family. FecCD subfamily.</text>
</comment>
<sequence length="329" mass="31851">MYRSLVVAAGAAALLAAALLTSLAVGAATLSPPELLLALTDPQHPVHVSALHVRLPRALLGAVAGAGLAAAGVLLQDALGNPVAGPELLGVSSGAAVVAATATVLHLPVPLQVLPLLSLAGALAAGLVVVLAVGPGSGPGASTRVVLVGAAVTAACGGVVVAVIGLGTEGDVVLLMRYLLGSLSARGWNDLAVVALGVVPALLAALLLTRSVAALRLGDHVATGLGVSVARVRLMALLVASLAAATVAAICGPVAYVALLAPHVARAAAGTTSTPLVLLVAAPVGSTLLVVADLASRTAFYPVEVPVGIATTLVGVPLLALLTLRGRPA</sequence>
<keyword evidence="6 8" id="KW-1133">Transmembrane helix</keyword>
<comment type="caution">
    <text evidence="10">The sequence shown here is derived from an EMBL/GenBank/DDBJ whole genome shotgun (WGS) entry which is preliminary data.</text>
</comment>
<evidence type="ECO:0000313" key="10">
    <source>
        <dbReference type="EMBL" id="MBD3914840.1"/>
    </source>
</evidence>
<evidence type="ECO:0000256" key="2">
    <source>
        <dbReference type="ARBA" id="ARBA00007935"/>
    </source>
</evidence>
<feature type="transmembrane region" description="Helical" evidence="8">
    <location>
        <begin position="145"/>
        <end position="167"/>
    </location>
</feature>
<evidence type="ECO:0000256" key="9">
    <source>
        <dbReference type="SAM" id="SignalP"/>
    </source>
</evidence>
<keyword evidence="5 8" id="KW-0812">Transmembrane</keyword>
<dbReference type="InterPro" id="IPR000522">
    <property type="entry name" value="ABC_transptr_permease_BtuC"/>
</dbReference>
<proteinExistence type="inferred from homology"/>
<feature type="transmembrane region" description="Helical" evidence="8">
    <location>
        <begin position="276"/>
        <end position="295"/>
    </location>
</feature>
<accession>A0ABR8MFJ7</accession>
<organism evidence="10 11">
    <name type="scientific">Nocardioides hwasunensis</name>
    <dbReference type="NCBI Taxonomy" id="397258"/>
    <lineage>
        <taxon>Bacteria</taxon>
        <taxon>Bacillati</taxon>
        <taxon>Actinomycetota</taxon>
        <taxon>Actinomycetes</taxon>
        <taxon>Propionibacteriales</taxon>
        <taxon>Nocardioidaceae</taxon>
        <taxon>Nocardioides</taxon>
    </lineage>
</organism>
<evidence type="ECO:0000256" key="5">
    <source>
        <dbReference type="ARBA" id="ARBA00022692"/>
    </source>
</evidence>
<dbReference type="Pfam" id="PF01032">
    <property type="entry name" value="FecCD"/>
    <property type="match status" value="1"/>
</dbReference>
<evidence type="ECO:0000313" key="11">
    <source>
        <dbReference type="Proteomes" id="UP000649289"/>
    </source>
</evidence>
<feature type="signal peptide" evidence="9">
    <location>
        <begin position="1"/>
        <end position="27"/>
    </location>
</feature>
<reference evidence="10 11" key="1">
    <citation type="submission" date="2020-09" db="EMBL/GenBank/DDBJ databases">
        <title>novel species in genus Nocardioides.</title>
        <authorList>
            <person name="Zhang G."/>
        </authorList>
    </citation>
    <scope>NUCLEOTIDE SEQUENCE [LARGE SCALE GENOMIC DNA]</scope>
    <source>
        <strain evidence="10 11">19197</strain>
    </source>
</reference>
<feature type="transmembrane region" description="Helical" evidence="8">
    <location>
        <begin position="113"/>
        <end position="133"/>
    </location>
</feature>
<feature type="transmembrane region" description="Helical" evidence="8">
    <location>
        <begin position="234"/>
        <end position="256"/>
    </location>
</feature>
<keyword evidence="3" id="KW-0813">Transport</keyword>
<feature type="transmembrane region" description="Helical" evidence="8">
    <location>
        <begin position="307"/>
        <end position="324"/>
    </location>
</feature>